<gene>
    <name evidence="1" type="ORF">GGI18_003869</name>
</gene>
<sequence length="192" mass="21512">MHLQCLQIGRTSLESVGSQTDVASIDLSYQTDGLAITTESSFARVAENVNEHIGTLEKNIIHIERLHSEAIYATSPFRYTQVLRTREQYADDTDAIVTKARAGLQAMERAANDPSIHKGDRAMRGNRHVALARKLRDQIESYRKMEREQATRNRDRLARLYKVACPSVSDVEIYGAIEDPAAGRALALKITE</sequence>
<evidence type="ECO:0000313" key="1">
    <source>
        <dbReference type="EMBL" id="KAJ2779973.1"/>
    </source>
</evidence>
<keyword evidence="2" id="KW-1185">Reference proteome</keyword>
<proteinExistence type="predicted"/>
<reference evidence="1" key="1">
    <citation type="submission" date="2022-07" db="EMBL/GenBank/DDBJ databases">
        <title>Phylogenomic reconstructions and comparative analyses of Kickxellomycotina fungi.</title>
        <authorList>
            <person name="Reynolds N.K."/>
            <person name="Stajich J.E."/>
            <person name="Barry K."/>
            <person name="Grigoriev I.V."/>
            <person name="Crous P."/>
            <person name="Smith M.E."/>
        </authorList>
    </citation>
    <scope>NUCLEOTIDE SEQUENCE</scope>
    <source>
        <strain evidence="1">BCRC 34191</strain>
    </source>
</reference>
<feature type="non-terminal residue" evidence="1">
    <location>
        <position position="192"/>
    </location>
</feature>
<protein>
    <submittedName>
        <fullName evidence="1">Uncharacterized protein</fullName>
    </submittedName>
</protein>
<name>A0ACC1KAJ8_9FUNG</name>
<evidence type="ECO:0000313" key="2">
    <source>
        <dbReference type="Proteomes" id="UP001140066"/>
    </source>
</evidence>
<accession>A0ACC1KAJ8</accession>
<organism evidence="1 2">
    <name type="scientific">Coemansia linderi</name>
    <dbReference type="NCBI Taxonomy" id="2663919"/>
    <lineage>
        <taxon>Eukaryota</taxon>
        <taxon>Fungi</taxon>
        <taxon>Fungi incertae sedis</taxon>
        <taxon>Zoopagomycota</taxon>
        <taxon>Kickxellomycotina</taxon>
        <taxon>Kickxellomycetes</taxon>
        <taxon>Kickxellales</taxon>
        <taxon>Kickxellaceae</taxon>
        <taxon>Coemansia</taxon>
    </lineage>
</organism>
<dbReference type="Proteomes" id="UP001140066">
    <property type="component" value="Unassembled WGS sequence"/>
</dbReference>
<comment type="caution">
    <text evidence="1">The sequence shown here is derived from an EMBL/GenBank/DDBJ whole genome shotgun (WGS) entry which is preliminary data.</text>
</comment>
<dbReference type="EMBL" id="JANBUK010001529">
    <property type="protein sequence ID" value="KAJ2779973.1"/>
    <property type="molecule type" value="Genomic_DNA"/>
</dbReference>